<evidence type="ECO:0000313" key="1">
    <source>
        <dbReference type="EMBL" id="GAI79875.1"/>
    </source>
</evidence>
<protein>
    <submittedName>
        <fullName evidence="1">Uncharacterized protein</fullName>
    </submittedName>
</protein>
<feature type="non-terminal residue" evidence="1">
    <location>
        <position position="105"/>
    </location>
</feature>
<organism evidence="1">
    <name type="scientific">marine sediment metagenome</name>
    <dbReference type="NCBI Taxonomy" id="412755"/>
    <lineage>
        <taxon>unclassified sequences</taxon>
        <taxon>metagenomes</taxon>
        <taxon>ecological metagenomes</taxon>
    </lineage>
</organism>
<name>X1SX09_9ZZZZ</name>
<dbReference type="EMBL" id="BARW01006723">
    <property type="protein sequence ID" value="GAI79875.1"/>
    <property type="molecule type" value="Genomic_DNA"/>
</dbReference>
<reference evidence="1" key="1">
    <citation type="journal article" date="2014" name="Front. Microbiol.">
        <title>High frequency of phylogenetically diverse reductive dehalogenase-homologous genes in deep subseafloor sedimentary metagenomes.</title>
        <authorList>
            <person name="Kawai M."/>
            <person name="Futagami T."/>
            <person name="Toyoda A."/>
            <person name="Takaki Y."/>
            <person name="Nishi S."/>
            <person name="Hori S."/>
            <person name="Arai W."/>
            <person name="Tsubouchi T."/>
            <person name="Morono Y."/>
            <person name="Uchiyama I."/>
            <person name="Ito T."/>
            <person name="Fujiyama A."/>
            <person name="Inagaki F."/>
            <person name="Takami H."/>
        </authorList>
    </citation>
    <scope>NUCLEOTIDE SEQUENCE</scope>
    <source>
        <strain evidence="1">Expedition CK06-06</strain>
    </source>
</reference>
<sequence length="105" mass="12086">MESLFSSGKVTSDVLETYSSVIISDFEKLGKNRVILDQIIRRLYRIYTTPVSWQSLGKGVDVASYNTTREYTELLADSFLVAILYFLDRKNRQASNKKNKKFYAA</sequence>
<accession>X1SX09</accession>
<gene>
    <name evidence="1" type="ORF">S12H4_14118</name>
</gene>
<dbReference type="AlphaFoldDB" id="X1SX09"/>
<dbReference type="PANTHER" id="PTHR33295:SF18">
    <property type="entry name" value="AAA+ ATPASE DOMAIN-CONTAINING PROTEIN"/>
    <property type="match status" value="1"/>
</dbReference>
<comment type="caution">
    <text evidence="1">The sequence shown here is derived from an EMBL/GenBank/DDBJ whole genome shotgun (WGS) entry which is preliminary data.</text>
</comment>
<dbReference type="PANTHER" id="PTHR33295">
    <property type="entry name" value="ATPASE"/>
    <property type="match status" value="1"/>
</dbReference>
<proteinExistence type="predicted"/>